<dbReference type="InterPro" id="IPR022928">
    <property type="entry name" value="RNA_2'-PTrans_KptA"/>
</dbReference>
<dbReference type="NCBIfam" id="NF002014">
    <property type="entry name" value="PRK00819.1-4"/>
    <property type="match status" value="1"/>
</dbReference>
<dbReference type="AlphaFoldDB" id="A0A6S6TPM2"/>
<dbReference type="GO" id="GO:0006388">
    <property type="term" value="P:tRNA splicing, via endonucleolytic cleavage and ligation"/>
    <property type="evidence" value="ECO:0007669"/>
    <property type="project" value="UniProtKB-UniRule"/>
</dbReference>
<name>A0A6S6TPM2_9BACT</name>
<dbReference type="Pfam" id="PF01885">
    <property type="entry name" value="PTS_2-RNA"/>
    <property type="match status" value="1"/>
</dbReference>
<evidence type="ECO:0000256" key="5">
    <source>
        <dbReference type="HAMAP-Rule" id="MF_00299"/>
    </source>
</evidence>
<evidence type="ECO:0000256" key="3">
    <source>
        <dbReference type="ARBA" id="ARBA00023027"/>
    </source>
</evidence>
<evidence type="ECO:0000313" key="6">
    <source>
        <dbReference type="EMBL" id="CAA6821324.1"/>
    </source>
</evidence>
<reference evidence="6" key="1">
    <citation type="submission" date="2020-01" db="EMBL/GenBank/DDBJ databases">
        <authorList>
            <person name="Meier V. D."/>
            <person name="Meier V D."/>
        </authorList>
    </citation>
    <scope>NUCLEOTIDE SEQUENCE</scope>
    <source>
        <strain evidence="6">HLG_WM_MAG_05</strain>
    </source>
</reference>
<dbReference type="InterPro" id="IPR042081">
    <property type="entry name" value="RNA_2'-PTrans_C"/>
</dbReference>
<dbReference type="SUPFAM" id="SSF56399">
    <property type="entry name" value="ADP-ribosylation"/>
    <property type="match status" value="1"/>
</dbReference>
<keyword evidence="3 5" id="KW-0520">NAD</keyword>
<dbReference type="InterPro" id="IPR042080">
    <property type="entry name" value="RNA_2'-PTrans_N"/>
</dbReference>
<evidence type="ECO:0000256" key="4">
    <source>
        <dbReference type="ARBA" id="ARBA00025212"/>
    </source>
</evidence>
<dbReference type="GO" id="GO:0000215">
    <property type="term" value="F:tRNA 2'-phosphotransferase activity"/>
    <property type="evidence" value="ECO:0007669"/>
    <property type="project" value="TreeGrafter"/>
</dbReference>
<protein>
    <recommendedName>
        <fullName evidence="5">Probable RNA 2'-phosphotransferase</fullName>
        <ecNumber evidence="5">2.7.1.-</ecNumber>
    </recommendedName>
</protein>
<dbReference type="GO" id="GO:0003950">
    <property type="term" value="F:NAD+ poly-ADP-ribosyltransferase activity"/>
    <property type="evidence" value="ECO:0007669"/>
    <property type="project" value="InterPro"/>
</dbReference>
<dbReference type="Gene3D" id="1.10.10.970">
    <property type="entry name" value="RNA 2'-phosphotransferase, Tpt1/KptA family, N-terminal domain"/>
    <property type="match status" value="1"/>
</dbReference>
<proteinExistence type="inferred from homology"/>
<dbReference type="PANTHER" id="PTHR12684:SF2">
    <property type="entry name" value="TRNA 2'-PHOSPHOTRANSFERASE 1"/>
    <property type="match status" value="1"/>
</dbReference>
<gene>
    <name evidence="5" type="primary">kptA</name>
    <name evidence="6" type="ORF">HELGO_WM5491</name>
</gene>
<dbReference type="PANTHER" id="PTHR12684">
    <property type="entry name" value="PUTATIVE PHOSPHOTRANSFERASE"/>
    <property type="match status" value="1"/>
</dbReference>
<comment type="similarity">
    <text evidence="1 5">Belongs to the KptA/TPT1 family.</text>
</comment>
<sequence length="181" mass="20745">MKNNTKKISKFLSFILRHSPESIDLKLDAYGWADIDMLIMKSKEIKLTRALIEQVVELNDKQRFIIQGDKIRANQGHSINIDLALKAVRPPDVLYHGTATRFLDAIMQEGLNKQKRQHVHLSEDIETATAVGKRHGKVVILKVNAKKMFDEGQEFYLSENGVWLTDKVVVGFLSQENFDLR</sequence>
<dbReference type="InterPro" id="IPR002745">
    <property type="entry name" value="Ptrans_KptA/Tpt1"/>
</dbReference>
<evidence type="ECO:0000256" key="2">
    <source>
        <dbReference type="ARBA" id="ARBA00022679"/>
    </source>
</evidence>
<keyword evidence="2 5" id="KW-0808">Transferase</keyword>
<comment type="function">
    <text evidence="4 5">Removes the 2'-phosphate from RNA via an intermediate in which the phosphate is ADP-ribosylated by NAD followed by a presumed transesterification to release the RNA and generate ADP-ribose 1''-2''-cyclic phosphate (APPR&gt;P). May function as an ADP-ribosylase.</text>
</comment>
<dbReference type="Gene3D" id="3.20.170.30">
    <property type="match status" value="1"/>
</dbReference>
<dbReference type="EMBL" id="CACVAU010000063">
    <property type="protein sequence ID" value="CAA6821324.1"/>
    <property type="molecule type" value="Genomic_DNA"/>
</dbReference>
<dbReference type="EC" id="2.7.1.-" evidence="5"/>
<organism evidence="6">
    <name type="scientific">uncultured Sulfurovum sp</name>
    <dbReference type="NCBI Taxonomy" id="269237"/>
    <lineage>
        <taxon>Bacteria</taxon>
        <taxon>Pseudomonadati</taxon>
        <taxon>Campylobacterota</taxon>
        <taxon>Epsilonproteobacteria</taxon>
        <taxon>Campylobacterales</taxon>
        <taxon>Sulfurovaceae</taxon>
        <taxon>Sulfurovum</taxon>
        <taxon>environmental samples</taxon>
    </lineage>
</organism>
<accession>A0A6S6TPM2</accession>
<dbReference type="HAMAP" id="MF_00299">
    <property type="entry name" value="KptA"/>
    <property type="match status" value="1"/>
</dbReference>
<evidence type="ECO:0000256" key="1">
    <source>
        <dbReference type="ARBA" id="ARBA00009836"/>
    </source>
</evidence>